<accession>A0ACA9Y1U8</accession>
<evidence type="ECO:0000313" key="2">
    <source>
        <dbReference type="Proteomes" id="UP001152531"/>
    </source>
</evidence>
<name>A0ACA9Y1U8_9ASCO</name>
<organism evidence="1 2">
    <name type="scientific">[Candida] jaroonii</name>
    <dbReference type="NCBI Taxonomy" id="467808"/>
    <lineage>
        <taxon>Eukaryota</taxon>
        <taxon>Fungi</taxon>
        <taxon>Dikarya</taxon>
        <taxon>Ascomycota</taxon>
        <taxon>Saccharomycotina</taxon>
        <taxon>Pichiomycetes</taxon>
        <taxon>Debaryomycetaceae</taxon>
        <taxon>Yamadazyma</taxon>
    </lineage>
</organism>
<dbReference type="Proteomes" id="UP001152531">
    <property type="component" value="Unassembled WGS sequence"/>
</dbReference>
<comment type="caution">
    <text evidence="1">The sequence shown here is derived from an EMBL/GenBank/DDBJ whole genome shotgun (WGS) entry which is preliminary data.</text>
</comment>
<dbReference type="EMBL" id="CALSDN010000001">
    <property type="protein sequence ID" value="CAH6718920.1"/>
    <property type="molecule type" value="Genomic_DNA"/>
</dbReference>
<protein>
    <submittedName>
        <fullName evidence="1">DNA repair protein Rad14p</fullName>
    </submittedName>
</protein>
<keyword evidence="2" id="KW-1185">Reference proteome</keyword>
<reference evidence="1" key="1">
    <citation type="submission" date="2022-06" db="EMBL/GenBank/DDBJ databases">
        <authorList>
            <person name="Legras J.-L."/>
            <person name="Devillers H."/>
            <person name="Grondin C."/>
        </authorList>
    </citation>
    <scope>NUCLEOTIDE SEQUENCE</scope>
    <source>
        <strain evidence="1">CLIB 1444</strain>
    </source>
</reference>
<gene>
    <name evidence="1" type="ORF">CLIB1444_01S17436</name>
</gene>
<evidence type="ECO:0000313" key="1">
    <source>
        <dbReference type="EMBL" id="CAH6718920.1"/>
    </source>
</evidence>
<sequence length="387" mass="45528">MSFKGTLSDEQRQRIEANRRKALERLHQRGIRNTHLTSAIDPKISVNHDTISKASSGGDFTNSGGSFVPSEANKITKPTEMPKRTLTEEQKKRIEDNRKKALEIQERLQKNHRDASSSTTENIPVPQGLREAELAKRKYDQLQVDKGAIKKKDYIDFDFSTMKDSHGGFMNEEQGEEINQSLEDWKAKQKREHIVRELPPPLDISAAPKCFECNSLEIDPNLYSNFRQVRVCRRCAKEKPEKYALLTKTECREDYLLTEPELKDINLLPRIEKPNPHGYSRMQLFLRFQIEEFAIKKWGSLENLDKEWERREEMRLKRKDKKYIEQLKKMRRKTRAEEFTRKLRNGESINDKHVHDWQDMGEIENDGMKFNKKRCSECGMETEDLII</sequence>
<proteinExistence type="predicted"/>